<evidence type="ECO:0000313" key="1">
    <source>
        <dbReference type="EMBL" id="KPH77118.1"/>
    </source>
</evidence>
<protein>
    <recommendedName>
        <fullName evidence="3">Aminoglycoside phosphotransferase domain-containing protein</fullName>
    </recommendedName>
</protein>
<dbReference type="PANTHER" id="PTHR39179">
    <property type="entry name" value="SPORE COAT PROTEIN I"/>
    <property type="match status" value="1"/>
</dbReference>
<comment type="caution">
    <text evidence="1">The sequence shown here is derived from an EMBL/GenBank/DDBJ whole genome shotgun (WGS) entry which is preliminary data.</text>
</comment>
<dbReference type="InterPro" id="IPR011009">
    <property type="entry name" value="Kinase-like_dom_sf"/>
</dbReference>
<reference evidence="1 2" key="1">
    <citation type="submission" date="2015-07" db="EMBL/GenBank/DDBJ databases">
        <title>High-quality draft genome sequence of Oceanobacillus caeni HM6, a bacillus isolated from a human feces.</title>
        <authorList>
            <person name="Kumar J."/>
            <person name="Verma M.K."/>
            <person name="Pandey R."/>
            <person name="Bhambi M."/>
            <person name="Chauhan N."/>
        </authorList>
    </citation>
    <scope>NUCLEOTIDE SEQUENCE [LARGE SCALE GENOMIC DNA]</scope>
    <source>
        <strain evidence="1 2">HM6</strain>
    </source>
</reference>
<dbReference type="Gene3D" id="3.30.200.20">
    <property type="entry name" value="Phosphorylase Kinase, domain 1"/>
    <property type="match status" value="1"/>
</dbReference>
<name>A0ABR5MLR3_9BACI</name>
<evidence type="ECO:0008006" key="3">
    <source>
        <dbReference type="Google" id="ProtNLM"/>
    </source>
</evidence>
<dbReference type="EMBL" id="LGTK01000009">
    <property type="protein sequence ID" value="KPH77118.1"/>
    <property type="molecule type" value="Genomic_DNA"/>
</dbReference>
<gene>
    <name evidence="1" type="ORF">AFL42_04355</name>
</gene>
<dbReference type="RefSeq" id="WP_047183710.1">
    <property type="nucleotide sequence ID" value="NZ_JANKBL010000006.1"/>
</dbReference>
<accession>A0ABR5MLR3</accession>
<sequence>MTDNINNVLAAYNIHPLKINQVTSQLYYIKDYNREYALKRSGLTEDMVKQWETIYRYSNTQNLDMVLPVYLTKEGNLYYRHEQSIFYLSPWINDTNRERDMNWVSNFYESLAKLHWKTKRIQKIDIETVSNPFFSFQNYCREMGKQLLTFIHQFEKKQYMSPFELLVCTHFRDIEYAFVEVDKRINRFINDHEEDNLTWSSSLCHHRLDHSHIKKSYFINWESARFDNPVMDLILFFQNEIGSFNPSTELYIDNFSSYTDINELTLPELQFLSIYLLSPTNYIQNINDYVSGVRNLSMIQHVTNIQYEYRKIIFGLQWSAFIEKEYETLDLDDLEV</sequence>
<evidence type="ECO:0000313" key="2">
    <source>
        <dbReference type="Proteomes" id="UP000037854"/>
    </source>
</evidence>
<dbReference type="PANTHER" id="PTHR39179:SF3">
    <property type="entry name" value="COTS-RELATED PROTEIN"/>
    <property type="match status" value="1"/>
</dbReference>
<dbReference type="InterPro" id="IPR047175">
    <property type="entry name" value="CotS-like"/>
</dbReference>
<keyword evidence="2" id="KW-1185">Reference proteome</keyword>
<dbReference type="SUPFAM" id="SSF56112">
    <property type="entry name" value="Protein kinase-like (PK-like)"/>
    <property type="match status" value="1"/>
</dbReference>
<proteinExistence type="predicted"/>
<dbReference type="Gene3D" id="3.90.1200.10">
    <property type="match status" value="1"/>
</dbReference>
<dbReference type="Proteomes" id="UP000037854">
    <property type="component" value="Unassembled WGS sequence"/>
</dbReference>
<organism evidence="1 2">
    <name type="scientific">Oceanobacillus caeni</name>
    <dbReference type="NCBI Taxonomy" id="405946"/>
    <lineage>
        <taxon>Bacteria</taxon>
        <taxon>Bacillati</taxon>
        <taxon>Bacillota</taxon>
        <taxon>Bacilli</taxon>
        <taxon>Bacillales</taxon>
        <taxon>Bacillaceae</taxon>
        <taxon>Oceanobacillus</taxon>
    </lineage>
</organism>